<dbReference type="Pfam" id="PF00520">
    <property type="entry name" value="Ion_trans"/>
    <property type="match status" value="1"/>
</dbReference>
<dbReference type="SUPFAM" id="SSF81324">
    <property type="entry name" value="Voltage-gated potassium channels"/>
    <property type="match status" value="1"/>
</dbReference>
<evidence type="ECO:0000256" key="4">
    <source>
        <dbReference type="ARBA" id="ARBA00022475"/>
    </source>
</evidence>
<feature type="coiled-coil region" evidence="13">
    <location>
        <begin position="1119"/>
        <end position="1320"/>
    </location>
</feature>
<gene>
    <name evidence="17" type="ORF">DSTB1V02_LOCUS1877</name>
</gene>
<dbReference type="OrthoDB" id="427456at2759"/>
<feature type="domain" description="Ion transport" evidence="16">
    <location>
        <begin position="53"/>
        <end position="168"/>
    </location>
</feature>
<keyword evidence="8 13" id="KW-0175">Coiled coil</keyword>
<dbReference type="GO" id="GO:0030171">
    <property type="term" value="F:voltage-gated proton channel activity"/>
    <property type="evidence" value="ECO:0007669"/>
    <property type="project" value="InterPro"/>
</dbReference>
<feature type="transmembrane region" description="Helical" evidence="15">
    <location>
        <begin position="92"/>
        <end position="110"/>
    </location>
</feature>
<evidence type="ECO:0000256" key="15">
    <source>
        <dbReference type="SAM" id="Phobius"/>
    </source>
</evidence>
<feature type="coiled-coil region" evidence="13">
    <location>
        <begin position="591"/>
        <end position="688"/>
    </location>
</feature>
<evidence type="ECO:0000256" key="2">
    <source>
        <dbReference type="ARBA" id="ARBA00015897"/>
    </source>
</evidence>
<evidence type="ECO:0000256" key="1">
    <source>
        <dbReference type="ARBA" id="ARBA00004651"/>
    </source>
</evidence>
<dbReference type="GO" id="GO:0034702">
    <property type="term" value="C:monoatomic ion channel complex"/>
    <property type="evidence" value="ECO:0007669"/>
    <property type="project" value="UniProtKB-KW"/>
</dbReference>
<evidence type="ECO:0000256" key="11">
    <source>
        <dbReference type="ARBA" id="ARBA00023303"/>
    </source>
</evidence>
<dbReference type="GO" id="GO:0005886">
    <property type="term" value="C:plasma membrane"/>
    <property type="evidence" value="ECO:0007669"/>
    <property type="project" value="UniProtKB-SubCell"/>
</dbReference>
<evidence type="ECO:0000256" key="10">
    <source>
        <dbReference type="ARBA" id="ARBA00023136"/>
    </source>
</evidence>
<keyword evidence="18" id="KW-1185">Reference proteome</keyword>
<keyword evidence="7 15" id="KW-1133">Transmembrane helix</keyword>
<sequence>MHGHKRLKEDLESVVGKEELNESSEGKEDAIATTFQPATRREILQCIMESYKFQVAVITLVIFDSLLVISELLIDLEIIVILKSDSFLVPDIIHYTSLTILSLFLVEIALKMYVYQLAFFTLKLEVFDAIVVIVSYILDIIFRHQHDSTDGIGLLIMLRLWRVARVLNGIVLSVKKESEHRFVKEREHRRAIEEELRKYREVCAAQEGEIEALRQCLEKHNIPGIEVPCSRKKNGMMMDVVAEVNQSNETQKRWGGNREGLGGSKEKSGHPLDGMAHEIQLQLDIPQVLPHSDLPVLALATVIDPYTDFQETGNVRKMEGFFLSGGQDEPNMGQSKNVKNTGPPMNGQPDVIAAAVRTHQDTPGSANTSMGRPKPQRRQSLPENEVIVYPELHLYPSDRILVTSERRSYVGKQQRFGQTFRRPRRHQVSSSSLSSVDVLELPQTNGSLSESFETQSDISGYEEEIAQIKHLADELNIPLSPASISGPEEEIRHLTKQLQLIKDERDRLQKELTQTGNSPEFLKALKDKAAVEGRLEVIMRELDSVSSERANLHARLLDTKWELESAQGSLAKIKLGRGEEQKELNASFMREREAREKLAAIQSALDSKEAELEHWHLQYYEKEKQIEEMATANRALRDERDAKEATIRNLKEKLMQMRCQWQSAVQEQSDVKNDLKRLRSELESSEKTQAWYAEKLEELQGNRSRVQYEALRQQSCALAHATEVEQMRSQLKRLELELQETKERGIQEKEAVMRELEEIQAEMCEREHLLEILTNRSSVDDEVKNRLRQLEEERVHKSILDQKVRELEGSLKLIQKTVAVREEQLLSSESTKTAQAQRICDLEEETSVQLLNLDTMRKEMEKVRLENRQNAELASSRNLALQDALAAQSKLELALMESQQEYQDLEISLKITKEQLSSKDTLIRDLESQLALRVANIAELEHANEQGKDDLRCCKGRQHELQDLMRLLEQRIHDRDVTIKQLRTELSNIEDELRHAHEQLEALNEVKAKSVLDQEKLKDQDRAIERLSTELQAVKKSPGMAQVKTRYDDDIAALKTSHDLLKAKYKILRERMSSASPTVHSAPASPIPPVMCVVGVQTEVRDETYLRYETHVRFLVRKIGEHLRARKRAEQELKEERLKMDEERRAILDDFKLDDKQLALEVETLRAKLRAMEESQENAKVHAQNLEAQVEKLSKRNSDALERQDCDATDQSESVIKELHAALTKEQEASRALKRQVFVEKREISRLRTEIGSLKLGLETANKQLDVQAKQLQQQELQLKDAEDKKSWAELELEREKGIEQELQRELESHKHQLQQALLKDPLLADQIRTLSHTAHERAQELAALKESWKLVEERHQEEKAALEKIVLELRSAKQTMDAERLEFMTDNSTLSQQIQELQNALACALRQNQEYEGVLGSLPEPRPMDEESIQAVLDRVKGLKRGGGGSKPLQQLQACLLHLRQERDALLQHTHL</sequence>
<evidence type="ECO:0000256" key="8">
    <source>
        <dbReference type="ARBA" id="ARBA00023054"/>
    </source>
</evidence>
<dbReference type="Gene3D" id="1.20.120.350">
    <property type="entry name" value="Voltage-gated potassium channels. Chain C"/>
    <property type="match status" value="1"/>
</dbReference>
<proteinExistence type="predicted"/>
<accession>A0A7R8X7A5</accession>
<evidence type="ECO:0000256" key="6">
    <source>
        <dbReference type="ARBA" id="ARBA00022882"/>
    </source>
</evidence>
<evidence type="ECO:0000256" key="7">
    <source>
        <dbReference type="ARBA" id="ARBA00022989"/>
    </source>
</evidence>
<feature type="coiled-coil region" evidence="13">
    <location>
        <begin position="1353"/>
        <end position="1415"/>
    </location>
</feature>
<evidence type="ECO:0000313" key="18">
    <source>
        <dbReference type="Proteomes" id="UP000677054"/>
    </source>
</evidence>
<comment type="subcellular location">
    <subcellularLocation>
        <location evidence="1">Cell membrane</location>
        <topology evidence="1">Multi-pass membrane protein</topology>
    </subcellularLocation>
</comment>
<keyword evidence="11" id="KW-0407">Ion channel</keyword>
<keyword evidence="3" id="KW-0813">Transport</keyword>
<evidence type="ECO:0000256" key="5">
    <source>
        <dbReference type="ARBA" id="ARBA00022692"/>
    </source>
</evidence>
<evidence type="ECO:0000256" key="14">
    <source>
        <dbReference type="SAM" id="MobiDB-lite"/>
    </source>
</evidence>
<feature type="coiled-coil region" evidence="13">
    <location>
        <begin position="717"/>
        <end position="766"/>
    </location>
</feature>
<evidence type="ECO:0000256" key="3">
    <source>
        <dbReference type="ARBA" id="ARBA00022448"/>
    </source>
</evidence>
<keyword evidence="9" id="KW-0406">Ion transport</keyword>
<dbReference type="EMBL" id="CAJPEV010000193">
    <property type="protein sequence ID" value="CAG0882112.1"/>
    <property type="molecule type" value="Genomic_DNA"/>
</dbReference>
<organism evidence="17">
    <name type="scientific">Darwinula stevensoni</name>
    <dbReference type="NCBI Taxonomy" id="69355"/>
    <lineage>
        <taxon>Eukaryota</taxon>
        <taxon>Metazoa</taxon>
        <taxon>Ecdysozoa</taxon>
        <taxon>Arthropoda</taxon>
        <taxon>Crustacea</taxon>
        <taxon>Oligostraca</taxon>
        <taxon>Ostracoda</taxon>
        <taxon>Podocopa</taxon>
        <taxon>Podocopida</taxon>
        <taxon>Darwinulocopina</taxon>
        <taxon>Darwinuloidea</taxon>
        <taxon>Darwinulidae</taxon>
        <taxon>Darwinula</taxon>
    </lineage>
</organism>
<keyword evidence="10 15" id="KW-0472">Membrane</keyword>
<dbReference type="EMBL" id="LR899710">
    <property type="protein sequence ID" value="CAD7241900.1"/>
    <property type="molecule type" value="Genomic_DNA"/>
</dbReference>
<feature type="transmembrane region" description="Helical" evidence="15">
    <location>
        <begin position="55"/>
        <end position="80"/>
    </location>
</feature>
<evidence type="ECO:0000313" key="17">
    <source>
        <dbReference type="EMBL" id="CAD7241900.1"/>
    </source>
</evidence>
<dbReference type="InterPro" id="IPR031846">
    <property type="entry name" value="Hvcn1"/>
</dbReference>
<feature type="region of interest" description="Disordered" evidence="14">
    <location>
        <begin position="245"/>
        <end position="269"/>
    </location>
</feature>
<keyword evidence="4" id="KW-1003">Cell membrane</keyword>
<feature type="compositionally biased region" description="Polar residues" evidence="14">
    <location>
        <begin position="361"/>
        <end position="370"/>
    </location>
</feature>
<evidence type="ECO:0000256" key="13">
    <source>
        <dbReference type="SAM" id="Coils"/>
    </source>
</evidence>
<dbReference type="PANTHER" id="PTHR46480">
    <property type="entry name" value="F20B24.22"/>
    <property type="match status" value="1"/>
</dbReference>
<feature type="region of interest" description="Disordered" evidence="14">
    <location>
        <begin position="414"/>
        <end position="433"/>
    </location>
</feature>
<feature type="coiled-coil region" evidence="13">
    <location>
        <begin position="491"/>
        <end position="518"/>
    </location>
</feature>
<dbReference type="InterPro" id="IPR027359">
    <property type="entry name" value="Volt_channel_dom_sf"/>
</dbReference>
<keyword evidence="5 15" id="KW-0812">Transmembrane</keyword>
<dbReference type="InterPro" id="IPR005821">
    <property type="entry name" value="Ion_trans_dom"/>
</dbReference>
<feature type="transmembrane region" description="Helical" evidence="15">
    <location>
        <begin position="117"/>
        <end position="138"/>
    </location>
</feature>
<name>A0A7R8X7A5_9CRUS</name>
<dbReference type="Proteomes" id="UP000677054">
    <property type="component" value="Unassembled WGS sequence"/>
</dbReference>
<feature type="region of interest" description="Disordered" evidence="14">
    <location>
        <begin position="360"/>
        <end position="382"/>
    </location>
</feature>
<evidence type="ECO:0000259" key="16">
    <source>
        <dbReference type="Pfam" id="PF00520"/>
    </source>
</evidence>
<evidence type="ECO:0000256" key="9">
    <source>
        <dbReference type="ARBA" id="ARBA00023065"/>
    </source>
</evidence>
<dbReference type="PANTHER" id="PTHR46480:SF1">
    <property type="entry name" value="VOLTAGE-GATED HYDROGEN CHANNEL 1"/>
    <property type="match status" value="1"/>
</dbReference>
<evidence type="ECO:0000256" key="12">
    <source>
        <dbReference type="ARBA" id="ARBA00031989"/>
    </source>
</evidence>
<reference evidence="17" key="1">
    <citation type="submission" date="2020-11" db="EMBL/GenBank/DDBJ databases">
        <authorList>
            <person name="Tran Van P."/>
        </authorList>
    </citation>
    <scope>NUCLEOTIDE SEQUENCE</scope>
</reference>
<feature type="coiled-coil region" evidence="13">
    <location>
        <begin position="888"/>
        <end position="943"/>
    </location>
</feature>
<protein>
    <recommendedName>
        <fullName evidence="2">Voltage-gated hydrogen channel 1</fullName>
    </recommendedName>
    <alternativeName>
        <fullName evidence="12">Hydrogen voltage-gated channel 1</fullName>
    </alternativeName>
</protein>
<feature type="coiled-coil region" evidence="13">
    <location>
        <begin position="979"/>
        <end position="1071"/>
    </location>
</feature>
<keyword evidence="6" id="KW-0851">Voltage-gated channel</keyword>